<protein>
    <submittedName>
        <fullName evidence="1">Uncharacterized protein</fullName>
    </submittedName>
</protein>
<organism evidence="1 2">
    <name type="scientific">Neobacillus bataviensis</name>
    <dbReference type="NCBI Taxonomy" id="220685"/>
    <lineage>
        <taxon>Bacteria</taxon>
        <taxon>Bacillati</taxon>
        <taxon>Bacillota</taxon>
        <taxon>Bacilli</taxon>
        <taxon>Bacillales</taxon>
        <taxon>Bacillaceae</taxon>
        <taxon>Neobacillus</taxon>
    </lineage>
</organism>
<dbReference type="AlphaFoldDB" id="A0A561D540"/>
<reference evidence="1 2" key="1">
    <citation type="submission" date="2019-06" db="EMBL/GenBank/DDBJ databases">
        <title>Sorghum-associated microbial communities from plants grown in Nebraska, USA.</title>
        <authorList>
            <person name="Schachtman D."/>
        </authorList>
    </citation>
    <scope>NUCLEOTIDE SEQUENCE [LARGE SCALE GENOMIC DNA]</scope>
    <source>
        <strain evidence="1 2">2482</strain>
    </source>
</reference>
<name>A0A561D540_9BACI</name>
<evidence type="ECO:0000313" key="2">
    <source>
        <dbReference type="Proteomes" id="UP000319671"/>
    </source>
</evidence>
<keyword evidence="2" id="KW-1185">Reference proteome</keyword>
<dbReference type="Proteomes" id="UP000319671">
    <property type="component" value="Unassembled WGS sequence"/>
</dbReference>
<dbReference type="EMBL" id="VIVN01000009">
    <property type="protein sequence ID" value="TWD98559.1"/>
    <property type="molecule type" value="Genomic_DNA"/>
</dbReference>
<comment type="caution">
    <text evidence="1">The sequence shown here is derived from an EMBL/GenBank/DDBJ whole genome shotgun (WGS) entry which is preliminary data.</text>
</comment>
<accession>A0A561D540</accession>
<evidence type="ECO:0000313" key="1">
    <source>
        <dbReference type="EMBL" id="TWD98559.1"/>
    </source>
</evidence>
<sequence length="44" mass="5055">MCCLLGIVSLMGEKQVEVRLQLIKQDIHKKIVKYQTKSQKAIVI</sequence>
<proteinExistence type="predicted"/>
<gene>
    <name evidence="1" type="ORF">FB550_10965</name>
</gene>